<name>A0A7Y9S6P8_9MICC</name>
<keyword evidence="1" id="KW-0444">Lipid biosynthesis</keyword>
<evidence type="ECO:0000313" key="4">
    <source>
        <dbReference type="EMBL" id="NYE94207.1"/>
    </source>
</evidence>
<keyword evidence="1" id="KW-0276">Fatty acid metabolism</keyword>
<feature type="domain" description="Lipoyl-binding" evidence="3">
    <location>
        <begin position="1"/>
        <end position="78"/>
    </location>
</feature>
<evidence type="ECO:0000313" key="5">
    <source>
        <dbReference type="Proteomes" id="UP000521748"/>
    </source>
</evidence>
<dbReference type="SUPFAM" id="SSF51230">
    <property type="entry name" value="Single hybrid motif"/>
    <property type="match status" value="1"/>
</dbReference>
<dbReference type="CDD" id="cd06850">
    <property type="entry name" value="biotinyl_domain"/>
    <property type="match status" value="1"/>
</dbReference>
<dbReference type="PROSITE" id="PS50968">
    <property type="entry name" value="BIOTINYL_LIPOYL"/>
    <property type="match status" value="1"/>
</dbReference>
<keyword evidence="1" id="KW-0092">Biotin</keyword>
<dbReference type="PRINTS" id="PR01071">
    <property type="entry name" value="ACOABIOTINCC"/>
</dbReference>
<evidence type="ECO:0000259" key="3">
    <source>
        <dbReference type="PROSITE" id="PS50968"/>
    </source>
</evidence>
<comment type="pathway">
    <text evidence="1">Lipid metabolism; fatty acid biosynthesis.</text>
</comment>
<dbReference type="Pfam" id="PF00364">
    <property type="entry name" value="Biotin_lipoyl"/>
    <property type="match status" value="1"/>
</dbReference>
<evidence type="ECO:0000256" key="2">
    <source>
        <dbReference type="SAM" id="MobiDB-lite"/>
    </source>
</evidence>
<protein>
    <recommendedName>
        <fullName evidence="1">Biotin carboxyl carrier protein of acetyl-CoA carboxylase</fullName>
    </recommendedName>
</protein>
<dbReference type="GO" id="GO:0006633">
    <property type="term" value="P:fatty acid biosynthetic process"/>
    <property type="evidence" value="ECO:0007669"/>
    <property type="project" value="UniProtKB-UniPathway"/>
</dbReference>
<accession>A0A7Y9S6P8</accession>
<comment type="function">
    <text evidence="1">This protein is a component of the acetyl coenzyme A carboxylase complex; first, biotin carboxylase catalyzes the carboxylation of the carrier protein and then the transcarboxylase transfers the carboxyl group to form malonyl-CoA.</text>
</comment>
<dbReference type="EMBL" id="JACBYQ010000001">
    <property type="protein sequence ID" value="NYE94207.1"/>
    <property type="molecule type" value="Genomic_DNA"/>
</dbReference>
<reference evidence="4 5" key="1">
    <citation type="submission" date="2020-07" db="EMBL/GenBank/DDBJ databases">
        <title>Sequencing the genomes of 1000 actinobacteria strains.</title>
        <authorList>
            <person name="Klenk H.-P."/>
        </authorList>
    </citation>
    <scope>NUCLEOTIDE SEQUENCE [LARGE SCALE GENOMIC DNA]</scope>
    <source>
        <strain evidence="4 5">DSM 102047</strain>
    </source>
</reference>
<dbReference type="InterPro" id="IPR001249">
    <property type="entry name" value="AcCoA_biotinCC"/>
</dbReference>
<dbReference type="Proteomes" id="UP000521748">
    <property type="component" value="Unassembled WGS sequence"/>
</dbReference>
<dbReference type="Gene3D" id="2.40.50.100">
    <property type="match status" value="1"/>
</dbReference>
<feature type="region of interest" description="Disordered" evidence="2">
    <location>
        <begin position="1"/>
        <end position="20"/>
    </location>
</feature>
<proteinExistence type="predicted"/>
<sequence>MTHHISSALPGIFYRKPGPDKDPYVEPGDRLEVGQVIGVVEIMKQFSEIRSDVAGVLREFSVEDFGAVNPGDSIAVVDEDGEK</sequence>
<keyword evidence="5" id="KW-1185">Reference proteome</keyword>
<dbReference type="GO" id="GO:0009317">
    <property type="term" value="C:acetyl-CoA carboxylase complex"/>
    <property type="evidence" value="ECO:0007669"/>
    <property type="project" value="InterPro"/>
</dbReference>
<keyword evidence="1" id="KW-0275">Fatty acid biosynthesis</keyword>
<dbReference type="UniPathway" id="UPA00094"/>
<keyword evidence="1" id="KW-0443">Lipid metabolism</keyword>
<comment type="caution">
    <text evidence="4">The sequence shown here is derived from an EMBL/GenBank/DDBJ whole genome shotgun (WGS) entry which is preliminary data.</text>
</comment>
<dbReference type="InterPro" id="IPR000089">
    <property type="entry name" value="Biotin_lipoyl"/>
</dbReference>
<dbReference type="NCBIfam" id="NF005457">
    <property type="entry name" value="PRK07051.1"/>
    <property type="match status" value="1"/>
</dbReference>
<evidence type="ECO:0000256" key="1">
    <source>
        <dbReference type="RuleBase" id="RU364072"/>
    </source>
</evidence>
<dbReference type="AlphaFoldDB" id="A0A7Y9S6P8"/>
<dbReference type="InterPro" id="IPR011053">
    <property type="entry name" value="Single_hybrid_motif"/>
</dbReference>
<dbReference type="RefSeq" id="WP_179388000.1">
    <property type="nucleotide sequence ID" value="NZ_JACBYQ010000001.1"/>
</dbReference>
<dbReference type="GO" id="GO:0003989">
    <property type="term" value="F:acetyl-CoA carboxylase activity"/>
    <property type="evidence" value="ECO:0007669"/>
    <property type="project" value="InterPro"/>
</dbReference>
<gene>
    <name evidence="4" type="ORF">FHU41_000428</name>
</gene>
<organism evidence="4 5">
    <name type="scientific">Psychromicrobium silvestre</name>
    <dbReference type="NCBI Taxonomy" id="1645614"/>
    <lineage>
        <taxon>Bacteria</taxon>
        <taxon>Bacillati</taxon>
        <taxon>Actinomycetota</taxon>
        <taxon>Actinomycetes</taxon>
        <taxon>Micrococcales</taxon>
        <taxon>Micrococcaceae</taxon>
        <taxon>Psychromicrobium</taxon>
    </lineage>
</organism>